<evidence type="ECO:0000259" key="1">
    <source>
        <dbReference type="Pfam" id="PF13173"/>
    </source>
</evidence>
<sequence length="448" mass="51512">MELKRDIYNELIKWKESDTGHVLEVNGARQVGKTYILDKFAKENYTQYLYINMIQTSGQEFLQCLEAVATWKPGEKRVERPLHRAFQLFQPDFRDEKTTVVVVDEIQDSAEVYSKIRQFSREFTCDFIVTGSYLGRTLNKEYFLPAGDVDILMMDTLSYEEFLGAVGKRDLYDQISLYGEGKSEDYDELKRWYDVYLTIGGYPAVVKRYLETGDTDKCMEELGNIIRVFVDESERYFDDILEVNLFGQIFPAIAQSMIREKKGSSDLVTELSSIIFKEDSNRLTKKSVNLAVAWLYRSNVIGYCNKVNECNILDVTFNSRFYFKDIGLIRYFLRMTGADKSTIEGVVNENFVYLYLERLIRKHKIAGSAPAFGVYKQGEIDFFVRGLDTYKNYAIEVKAGKNVGKTANLILRDGKADFVYFLKGDTYGGKAGKKITVPIYLTGRIGLA</sequence>
<dbReference type="Gene3D" id="3.40.50.300">
    <property type="entry name" value="P-loop containing nucleotide triphosphate hydrolases"/>
    <property type="match status" value="1"/>
</dbReference>
<dbReference type="SUPFAM" id="SSF52540">
    <property type="entry name" value="P-loop containing nucleoside triphosphate hydrolases"/>
    <property type="match status" value="1"/>
</dbReference>
<protein>
    <submittedName>
        <fullName evidence="2">AAA family ATPase</fullName>
    </submittedName>
</protein>
<dbReference type="Proteomes" id="UP000886814">
    <property type="component" value="Unassembled WGS sequence"/>
</dbReference>
<comment type="caution">
    <text evidence="2">The sequence shown here is derived from an EMBL/GenBank/DDBJ whole genome shotgun (WGS) entry which is preliminary data.</text>
</comment>
<dbReference type="PANTHER" id="PTHR33295">
    <property type="entry name" value="ATPASE"/>
    <property type="match status" value="1"/>
</dbReference>
<gene>
    <name evidence="2" type="ORF">H9747_05390</name>
</gene>
<name>A0A9D1PBX1_9FIRM</name>
<evidence type="ECO:0000313" key="2">
    <source>
        <dbReference type="EMBL" id="HIV38420.1"/>
    </source>
</evidence>
<dbReference type="PANTHER" id="PTHR33295:SF7">
    <property type="entry name" value="ATPASE"/>
    <property type="match status" value="1"/>
</dbReference>
<reference evidence="2" key="1">
    <citation type="journal article" date="2021" name="PeerJ">
        <title>Extensive microbial diversity within the chicken gut microbiome revealed by metagenomics and culture.</title>
        <authorList>
            <person name="Gilroy R."/>
            <person name="Ravi A."/>
            <person name="Getino M."/>
            <person name="Pursley I."/>
            <person name="Horton D.L."/>
            <person name="Alikhan N.F."/>
            <person name="Baker D."/>
            <person name="Gharbi K."/>
            <person name="Hall N."/>
            <person name="Watson M."/>
            <person name="Adriaenssens E.M."/>
            <person name="Foster-Nyarko E."/>
            <person name="Jarju S."/>
            <person name="Secka A."/>
            <person name="Antonio M."/>
            <person name="Oren A."/>
            <person name="Chaudhuri R.R."/>
            <person name="La Ragione R."/>
            <person name="Hildebrand F."/>
            <person name="Pallen M.J."/>
        </authorList>
    </citation>
    <scope>NUCLEOTIDE SEQUENCE</scope>
    <source>
        <strain evidence="2">CHK195-9823</strain>
    </source>
</reference>
<evidence type="ECO:0000313" key="3">
    <source>
        <dbReference type="Proteomes" id="UP000886814"/>
    </source>
</evidence>
<dbReference type="EMBL" id="DXIQ01000031">
    <property type="protein sequence ID" value="HIV38420.1"/>
    <property type="molecule type" value="Genomic_DNA"/>
</dbReference>
<dbReference type="InterPro" id="IPR027417">
    <property type="entry name" value="P-loop_NTPase"/>
</dbReference>
<dbReference type="InterPro" id="IPR041682">
    <property type="entry name" value="AAA_14"/>
</dbReference>
<dbReference type="Pfam" id="PF13173">
    <property type="entry name" value="AAA_14"/>
    <property type="match status" value="1"/>
</dbReference>
<feature type="domain" description="AAA" evidence="1">
    <location>
        <begin position="22"/>
        <end position="163"/>
    </location>
</feature>
<dbReference type="AlphaFoldDB" id="A0A9D1PBX1"/>
<accession>A0A9D1PBX1</accession>
<proteinExistence type="predicted"/>
<organism evidence="2 3">
    <name type="scientific">Candidatus Blautia stercorigallinarum</name>
    <dbReference type="NCBI Taxonomy" id="2838501"/>
    <lineage>
        <taxon>Bacteria</taxon>
        <taxon>Bacillati</taxon>
        <taxon>Bacillota</taxon>
        <taxon>Clostridia</taxon>
        <taxon>Lachnospirales</taxon>
        <taxon>Lachnospiraceae</taxon>
        <taxon>Blautia</taxon>
    </lineage>
</organism>
<reference evidence="2" key="2">
    <citation type="submission" date="2021-04" db="EMBL/GenBank/DDBJ databases">
        <authorList>
            <person name="Gilroy R."/>
        </authorList>
    </citation>
    <scope>NUCLEOTIDE SEQUENCE</scope>
    <source>
        <strain evidence="2">CHK195-9823</strain>
    </source>
</reference>